<dbReference type="SUPFAM" id="SSF48452">
    <property type="entry name" value="TPR-like"/>
    <property type="match status" value="2"/>
</dbReference>
<dbReference type="GO" id="GO:0005739">
    <property type="term" value="C:mitochondrion"/>
    <property type="evidence" value="ECO:0007669"/>
    <property type="project" value="TreeGrafter"/>
</dbReference>
<accession>A0A177B5W8</accession>
<gene>
    <name evidence="6" type="ORF">A3Q56_03107</name>
</gene>
<dbReference type="InterPro" id="IPR019734">
    <property type="entry name" value="TPR_rpt"/>
</dbReference>
<dbReference type="InterPro" id="IPR025986">
    <property type="entry name" value="RPAP3-like_C"/>
</dbReference>
<dbReference type="InterPro" id="IPR011990">
    <property type="entry name" value="TPR-like_helical_dom_sf"/>
</dbReference>
<dbReference type="Gene3D" id="1.25.40.10">
    <property type="entry name" value="Tetratricopeptide repeat domain"/>
    <property type="match status" value="2"/>
</dbReference>
<evidence type="ECO:0000259" key="5">
    <source>
        <dbReference type="Pfam" id="PF13877"/>
    </source>
</evidence>
<sequence length="865" mass="101252">MDSTLRNSKINVTDEMLDYKYIDNCDEVSELVSVVKCLRKKHKGMWPQLEKYALDKIALIEPKHTILRNSVPISKTNQLQKEQREDIKTSLDDFFNDMKRADNLNINQQDDNFKIRQTTGFKTFNQQAAITNDEKKLDKPKSVAPRSYADWDKLKFSSDEETEQKNTFKPIPPKPIVSMDSKYKILLTRCEQIVEIGMTQAQKMDQDQRMRKAYNEKCKGNEYFVANEFEEAYCCYERSLVYFDTLNALNNKALLLVKMSQFSDAIKICTNVLKRDATNNKARLRRALSNIKLRYYEEANKDILKVLQVEPKNTWALEMLKDNKSKLNNKNIGKRLKIEVVNSEQSDDSQDIVELEKQLNSVVINHDGKSKYTEIENQSFIKKYREMGNDMFKLGKYAEAIKYYSEPIKCLICNIDVDEEELFIYLKREICPIFELPSIYSIVLNRSHCYLKVGNYKCAIQDAKYVIKYYPTYYKAHYRLGQIFECMEKFNYAYIFYLNCINMNQNEQIAWKAKSRCASFLRYKHGSDFWKKELPHYLALSTKYEELKFSTSRNISKKDLTDKSDSKPINCDVDINDSKSVKSEPNIKDSLPVTLIDMIVESESDTSEDGTLPRTVDDENTLISPKSNSYEKIFHDEICQETSNTISDVTVNNVIPSNSSEETSSMVFIQSEDEGFDLNIEIVEEKKEKINKITETISEWCNDDEDFVILNNVEKTIKSEIFNLIQIRKKGLETNSTAKNEHNTSFVRLFSNSIKYTDIHLKHLLQIKPSELNKVVSNQLDNQFIHLMVKCLVALEQESEFMVVLLYLTEFMKCKRMKFLLKMIDDSTRQDLLFVLNGFDQQNLTYQRLYKNSNFNEMFDLLKKN</sequence>
<dbReference type="GO" id="GO:0031072">
    <property type="term" value="F:heat shock protein binding"/>
    <property type="evidence" value="ECO:0007669"/>
    <property type="project" value="TreeGrafter"/>
</dbReference>
<keyword evidence="2" id="KW-0963">Cytoplasm</keyword>
<organism evidence="6 7">
    <name type="scientific">Intoshia linei</name>
    <dbReference type="NCBI Taxonomy" id="1819745"/>
    <lineage>
        <taxon>Eukaryota</taxon>
        <taxon>Metazoa</taxon>
        <taxon>Spiralia</taxon>
        <taxon>Lophotrochozoa</taxon>
        <taxon>Mesozoa</taxon>
        <taxon>Orthonectida</taxon>
        <taxon>Rhopaluridae</taxon>
        <taxon>Intoshia</taxon>
    </lineage>
</organism>
<dbReference type="Pfam" id="PF13877">
    <property type="entry name" value="RPAP3_C"/>
    <property type="match status" value="1"/>
</dbReference>
<dbReference type="InterPro" id="IPR051982">
    <property type="entry name" value="CiliaryAsmbly_MitoImport"/>
</dbReference>
<evidence type="ECO:0000256" key="2">
    <source>
        <dbReference type="ARBA" id="ARBA00022490"/>
    </source>
</evidence>
<dbReference type="OrthoDB" id="2942533at2759"/>
<evidence type="ECO:0000256" key="3">
    <source>
        <dbReference type="ARBA" id="ARBA00022737"/>
    </source>
</evidence>
<feature type="domain" description="RNA-polymerase II-associated protein 3-like C-terminal" evidence="5">
    <location>
        <begin position="746"/>
        <end position="828"/>
    </location>
</feature>
<keyword evidence="4" id="KW-0802">TPR repeat</keyword>
<name>A0A177B5W8_9BILA</name>
<comment type="subcellular location">
    <subcellularLocation>
        <location evidence="1">Cytoplasm</location>
    </subcellularLocation>
</comment>
<keyword evidence="7" id="KW-1185">Reference proteome</keyword>
<dbReference type="SMART" id="SM00028">
    <property type="entry name" value="TPR"/>
    <property type="match status" value="5"/>
</dbReference>
<dbReference type="PANTHER" id="PTHR45984:SF1">
    <property type="entry name" value="SPAG1 AXONEMAL DYNEIN ASSEMBLY FACTOR"/>
    <property type="match status" value="1"/>
</dbReference>
<evidence type="ECO:0000313" key="7">
    <source>
        <dbReference type="Proteomes" id="UP000078046"/>
    </source>
</evidence>
<dbReference type="GO" id="GO:0005829">
    <property type="term" value="C:cytosol"/>
    <property type="evidence" value="ECO:0007669"/>
    <property type="project" value="TreeGrafter"/>
</dbReference>
<dbReference type="PANTHER" id="PTHR45984">
    <property type="entry name" value="RNA (RNA) POLYMERASE II ASSOCIATED PROTEIN HOMOLOG"/>
    <property type="match status" value="1"/>
</dbReference>
<evidence type="ECO:0000256" key="1">
    <source>
        <dbReference type="ARBA" id="ARBA00004496"/>
    </source>
</evidence>
<dbReference type="EMBL" id="LWCA01000337">
    <property type="protein sequence ID" value="OAF69092.1"/>
    <property type="molecule type" value="Genomic_DNA"/>
</dbReference>
<dbReference type="AlphaFoldDB" id="A0A177B5W8"/>
<dbReference type="GO" id="GO:0006626">
    <property type="term" value="P:protein targeting to mitochondrion"/>
    <property type="evidence" value="ECO:0007669"/>
    <property type="project" value="TreeGrafter"/>
</dbReference>
<keyword evidence="3" id="KW-0677">Repeat</keyword>
<proteinExistence type="predicted"/>
<comment type="caution">
    <text evidence="6">The sequence shown here is derived from an EMBL/GenBank/DDBJ whole genome shotgun (WGS) entry which is preliminary data.</text>
</comment>
<reference evidence="6 7" key="1">
    <citation type="submission" date="2016-04" db="EMBL/GenBank/DDBJ databases">
        <title>The genome of Intoshia linei affirms orthonectids as highly simplified spiralians.</title>
        <authorList>
            <person name="Mikhailov K.V."/>
            <person name="Slusarev G.S."/>
            <person name="Nikitin M.A."/>
            <person name="Logacheva M.D."/>
            <person name="Penin A."/>
            <person name="Aleoshin V."/>
            <person name="Panchin Y.V."/>
        </authorList>
    </citation>
    <scope>NUCLEOTIDE SEQUENCE [LARGE SCALE GENOMIC DNA]</scope>
    <source>
        <strain evidence="6">Intl2013</strain>
        <tissue evidence="6">Whole animal</tissue>
    </source>
</reference>
<dbReference type="Proteomes" id="UP000078046">
    <property type="component" value="Unassembled WGS sequence"/>
</dbReference>
<protein>
    <submittedName>
        <fullName evidence="6">Infertility-related sperm protein Spag-1</fullName>
    </submittedName>
</protein>
<evidence type="ECO:0000256" key="4">
    <source>
        <dbReference type="ARBA" id="ARBA00022803"/>
    </source>
</evidence>
<evidence type="ECO:0000313" key="6">
    <source>
        <dbReference type="EMBL" id="OAF69092.1"/>
    </source>
</evidence>